<evidence type="ECO:0000256" key="2">
    <source>
        <dbReference type="SAM" id="Phobius"/>
    </source>
</evidence>
<sequence>MSTTRKNTKNAQRVKAKAPQTANRPTKGSSGWLGPVFTVLGLIAIAAAIYYARGREQQNRSKPETTEERDASIFHVQDIPGKGKGAIAARDIEGSV</sequence>
<reference evidence="3 4" key="1">
    <citation type="submission" date="2024-05" db="EMBL/GenBank/DDBJ databases">
        <title>A draft genome resource for the thread blight pathogen Marasmius tenuissimus strain MS-2.</title>
        <authorList>
            <person name="Yulfo-Soto G.E."/>
            <person name="Baruah I.K."/>
            <person name="Amoako-Attah I."/>
            <person name="Bukari Y."/>
            <person name="Meinhardt L.W."/>
            <person name="Bailey B.A."/>
            <person name="Cohen S.P."/>
        </authorList>
    </citation>
    <scope>NUCLEOTIDE SEQUENCE [LARGE SCALE GENOMIC DNA]</scope>
    <source>
        <strain evidence="3 4">MS-2</strain>
    </source>
</reference>
<keyword evidence="2" id="KW-0472">Membrane</keyword>
<keyword evidence="2" id="KW-1133">Transmembrane helix</keyword>
<organism evidence="3 4">
    <name type="scientific">Marasmius tenuissimus</name>
    <dbReference type="NCBI Taxonomy" id="585030"/>
    <lineage>
        <taxon>Eukaryota</taxon>
        <taxon>Fungi</taxon>
        <taxon>Dikarya</taxon>
        <taxon>Basidiomycota</taxon>
        <taxon>Agaricomycotina</taxon>
        <taxon>Agaricomycetes</taxon>
        <taxon>Agaricomycetidae</taxon>
        <taxon>Agaricales</taxon>
        <taxon>Marasmiineae</taxon>
        <taxon>Marasmiaceae</taxon>
        <taxon>Marasmius</taxon>
    </lineage>
</organism>
<dbReference type="EMBL" id="JBBXMP010000038">
    <property type="protein sequence ID" value="KAL0066187.1"/>
    <property type="molecule type" value="Genomic_DNA"/>
</dbReference>
<evidence type="ECO:0000256" key="1">
    <source>
        <dbReference type="SAM" id="MobiDB-lite"/>
    </source>
</evidence>
<proteinExistence type="predicted"/>
<evidence type="ECO:0000313" key="4">
    <source>
        <dbReference type="Proteomes" id="UP001437256"/>
    </source>
</evidence>
<name>A0ABR2ZYQ5_9AGAR</name>
<feature type="transmembrane region" description="Helical" evidence="2">
    <location>
        <begin position="32"/>
        <end position="52"/>
    </location>
</feature>
<keyword evidence="2" id="KW-0812">Transmembrane</keyword>
<accession>A0ABR2ZYQ5</accession>
<feature type="compositionally biased region" description="Basic residues" evidence="1">
    <location>
        <begin position="1"/>
        <end position="16"/>
    </location>
</feature>
<keyword evidence="4" id="KW-1185">Reference proteome</keyword>
<protein>
    <submittedName>
        <fullName evidence="3">Uncharacterized protein</fullName>
    </submittedName>
</protein>
<gene>
    <name evidence="3" type="ORF">AAF712_006812</name>
</gene>
<feature type="region of interest" description="Disordered" evidence="1">
    <location>
        <begin position="1"/>
        <end position="30"/>
    </location>
</feature>
<evidence type="ECO:0000313" key="3">
    <source>
        <dbReference type="EMBL" id="KAL0066187.1"/>
    </source>
</evidence>
<dbReference type="Proteomes" id="UP001437256">
    <property type="component" value="Unassembled WGS sequence"/>
</dbReference>
<feature type="compositionally biased region" description="Polar residues" evidence="1">
    <location>
        <begin position="20"/>
        <end position="29"/>
    </location>
</feature>
<comment type="caution">
    <text evidence="3">The sequence shown here is derived from an EMBL/GenBank/DDBJ whole genome shotgun (WGS) entry which is preliminary data.</text>
</comment>